<dbReference type="InterPro" id="IPR032675">
    <property type="entry name" value="LRR_dom_sf"/>
</dbReference>
<dbReference type="AlphaFoldDB" id="A0AAQ3WHH0"/>
<protein>
    <recommendedName>
        <fullName evidence="14">DUF4220 domain-containing protein</fullName>
    </recommendedName>
</protein>
<dbReference type="InterPro" id="IPR025315">
    <property type="entry name" value="DUF4220"/>
</dbReference>
<dbReference type="EMBL" id="CP144747">
    <property type="protein sequence ID" value="WVZ61525.1"/>
    <property type="molecule type" value="Genomic_DNA"/>
</dbReference>
<dbReference type="FunFam" id="3.80.10.10:FF:000129">
    <property type="entry name" value="Leucine-rich repeat receptor-like kinase"/>
    <property type="match status" value="1"/>
</dbReference>
<keyword evidence="2" id="KW-0433">Leucine-rich repeat</keyword>
<evidence type="ECO:0000256" key="6">
    <source>
        <dbReference type="ARBA" id="ARBA00022989"/>
    </source>
</evidence>
<dbReference type="Pfam" id="PF13855">
    <property type="entry name" value="LRR_8"/>
    <property type="match status" value="1"/>
</dbReference>
<evidence type="ECO:0000256" key="2">
    <source>
        <dbReference type="ARBA" id="ARBA00022614"/>
    </source>
</evidence>
<dbReference type="Pfam" id="PF13968">
    <property type="entry name" value="DUF4220"/>
    <property type="match status" value="1"/>
</dbReference>
<feature type="domain" description="DUF4220" evidence="11">
    <location>
        <begin position="297"/>
        <end position="669"/>
    </location>
</feature>
<evidence type="ECO:0000256" key="5">
    <source>
        <dbReference type="ARBA" id="ARBA00022737"/>
    </source>
</evidence>
<organism evidence="12 13">
    <name type="scientific">Paspalum notatum var. saurae</name>
    <dbReference type="NCBI Taxonomy" id="547442"/>
    <lineage>
        <taxon>Eukaryota</taxon>
        <taxon>Viridiplantae</taxon>
        <taxon>Streptophyta</taxon>
        <taxon>Embryophyta</taxon>
        <taxon>Tracheophyta</taxon>
        <taxon>Spermatophyta</taxon>
        <taxon>Magnoliopsida</taxon>
        <taxon>Liliopsida</taxon>
        <taxon>Poales</taxon>
        <taxon>Poaceae</taxon>
        <taxon>PACMAD clade</taxon>
        <taxon>Panicoideae</taxon>
        <taxon>Andropogonodae</taxon>
        <taxon>Paspaleae</taxon>
        <taxon>Paspalinae</taxon>
        <taxon>Paspalum</taxon>
    </lineage>
</organism>
<dbReference type="Pfam" id="PF00560">
    <property type="entry name" value="LRR_1"/>
    <property type="match status" value="2"/>
</dbReference>
<keyword evidence="6 9" id="KW-1133">Transmembrane helix</keyword>
<feature type="domain" description="Leucine-rich repeat-containing N-terminal plant-type" evidence="10">
    <location>
        <begin position="2"/>
        <end position="44"/>
    </location>
</feature>
<feature type="transmembrane region" description="Helical" evidence="9">
    <location>
        <begin position="548"/>
        <end position="570"/>
    </location>
</feature>
<sequence length="1043" mass="114596">MKALLDLSNGLELQDSSKTAGAGLVGWGPDSSAACCSWTGVACDDLGRVVGLDLSNKSLHGVISSSVASLDGLEALNLSRNSLRGAAPEALARLPRLRVLDLSANALSGPFFPAGGGYDSGGFPALEQLNISSNGFDGPHPRVPRRGGEPGPPPLEVLRFSRNAFSGELPGGLSRCTALVELSLDGNQLTGNIPGGLYTLPRFRGSIPDVFGGMRWLESVNLASNGFDGELPASLSSCRLLRVISLRNNSLSACTELRTLNLARNRLVGGIPDSFKDLRSPSQLWALQKVFAVKSSMHSIWAVSLYILLGSADSITAYSLIDNSQLTRQIYQSLLGFSFVNLIIASTLDFQSNSGALRALPLLLVMAAYSVMQRLGARRLASASWNLNKMVAEYMYQEHTMGEREPQYDPSSMTGYHYLVYWPLVFEPLSSDYERTDIEMVWRHNDNHGRPLSPDLKDACLSFSLFHLLRRRFFGFECAESPLPKTRDLVFKGLLAKKKQVIDGAGTCTTEVDYDWVFKVIEVELDFMYDFFFTMYASPFYGYFQLRYLYSLVLVILIAITAFLTARGLLHAPSANHRTNKQSVILDTTATNVGITLLILGCIAFLKVVQMLHGWTNIWHRVSFACDIVQRKGGRWMGFRQILVKIGVFVSSRPRWYHGEEKLGQYSLLAAVSHHSNQSKVTKSLGLCLGVFTEDICTNGFLLLQSEALHPDRDRPLGLRKTEKPKELPLAVKKALVQSLERTQGKLANGESSLLPNGADDLVWACRLGLARGSRGTSCSQKEENQVYIILVWHIATCYCEKELAGAVTEECKEHHEAATILSKYCAYLVVSAPKLLPGHHCDTSLAFEEVVKEAMSHQSAAGTPEEEDSVYQKGLKLGEQLKNMEATHCWKVMVDFWAEMLLYLAPSENVKELVEHLAKGGEFITHLWALLTHAGILNRGESNVIDIENRGVHHPSSPGNGDQPASRGSCVQPGTQENVVQTVDGAPDACTSSSMKFILGPTVFNLVISYVTQISQLNSFTFELANHVKTLLSSSKRTSSKP</sequence>
<dbReference type="Pfam" id="PF08263">
    <property type="entry name" value="LRRNT_2"/>
    <property type="match status" value="1"/>
</dbReference>
<evidence type="ECO:0000256" key="3">
    <source>
        <dbReference type="ARBA" id="ARBA00022692"/>
    </source>
</evidence>
<dbReference type="PANTHER" id="PTHR31325">
    <property type="entry name" value="OS01G0798800 PROTEIN-RELATED"/>
    <property type="match status" value="1"/>
</dbReference>
<reference evidence="12 13" key="1">
    <citation type="submission" date="2024-02" db="EMBL/GenBank/DDBJ databases">
        <title>High-quality chromosome-scale genome assembly of Pensacola bahiagrass (Paspalum notatum Flugge var. saurae).</title>
        <authorList>
            <person name="Vega J.M."/>
            <person name="Podio M."/>
            <person name="Orjuela J."/>
            <person name="Siena L.A."/>
            <person name="Pessino S.C."/>
            <person name="Combes M.C."/>
            <person name="Mariac C."/>
            <person name="Albertini E."/>
            <person name="Pupilli F."/>
            <person name="Ortiz J.P.A."/>
            <person name="Leblanc O."/>
        </authorList>
    </citation>
    <scope>NUCLEOTIDE SEQUENCE [LARGE SCALE GENOMIC DNA]</scope>
    <source>
        <strain evidence="12">R1</strain>
        <tissue evidence="12">Leaf</tissue>
    </source>
</reference>
<evidence type="ECO:0000256" key="7">
    <source>
        <dbReference type="ARBA" id="ARBA00023136"/>
    </source>
</evidence>
<keyword evidence="3 9" id="KW-0812">Transmembrane</keyword>
<keyword evidence="13" id="KW-1185">Reference proteome</keyword>
<evidence type="ECO:0000259" key="11">
    <source>
        <dbReference type="Pfam" id="PF13968"/>
    </source>
</evidence>
<dbReference type="InterPro" id="IPR007658">
    <property type="entry name" value="DUF594"/>
</dbReference>
<keyword evidence="7 9" id="KW-0472">Membrane</keyword>
<evidence type="ECO:0008006" key="14">
    <source>
        <dbReference type="Google" id="ProtNLM"/>
    </source>
</evidence>
<dbReference type="InterPro" id="IPR013210">
    <property type="entry name" value="LRR_N_plant-typ"/>
</dbReference>
<evidence type="ECO:0000259" key="10">
    <source>
        <dbReference type="Pfam" id="PF08263"/>
    </source>
</evidence>
<keyword evidence="5" id="KW-0677">Repeat</keyword>
<gene>
    <name evidence="12" type="ORF">U9M48_011386</name>
</gene>
<evidence type="ECO:0000256" key="1">
    <source>
        <dbReference type="ARBA" id="ARBA00004167"/>
    </source>
</evidence>
<keyword evidence="4" id="KW-0732">Signal</keyword>
<dbReference type="GO" id="GO:0016020">
    <property type="term" value="C:membrane"/>
    <property type="evidence" value="ECO:0007669"/>
    <property type="project" value="UniProtKB-SubCell"/>
</dbReference>
<dbReference type="Pfam" id="PF04578">
    <property type="entry name" value="DUF594"/>
    <property type="match status" value="1"/>
</dbReference>
<evidence type="ECO:0000313" key="13">
    <source>
        <dbReference type="Proteomes" id="UP001341281"/>
    </source>
</evidence>
<dbReference type="SUPFAM" id="SSF52058">
    <property type="entry name" value="L domain-like"/>
    <property type="match status" value="1"/>
</dbReference>
<evidence type="ECO:0000256" key="4">
    <source>
        <dbReference type="ARBA" id="ARBA00022729"/>
    </source>
</evidence>
<dbReference type="Proteomes" id="UP001341281">
    <property type="component" value="Chromosome 03"/>
</dbReference>
<evidence type="ECO:0000256" key="9">
    <source>
        <dbReference type="SAM" id="Phobius"/>
    </source>
</evidence>
<name>A0AAQ3WHH0_PASNO</name>
<evidence type="ECO:0000256" key="8">
    <source>
        <dbReference type="SAM" id="MobiDB-lite"/>
    </source>
</evidence>
<feature type="region of interest" description="Disordered" evidence="8">
    <location>
        <begin position="950"/>
        <end position="972"/>
    </location>
</feature>
<dbReference type="Gene3D" id="3.80.10.10">
    <property type="entry name" value="Ribonuclease Inhibitor"/>
    <property type="match status" value="2"/>
</dbReference>
<proteinExistence type="predicted"/>
<accession>A0AAQ3WHH0</accession>
<comment type="subcellular location">
    <subcellularLocation>
        <location evidence="1">Membrane</location>
        <topology evidence="1">Single-pass membrane protein</topology>
    </subcellularLocation>
</comment>
<feature type="transmembrane region" description="Helical" evidence="9">
    <location>
        <begin position="590"/>
        <end position="609"/>
    </location>
</feature>
<evidence type="ECO:0000313" key="12">
    <source>
        <dbReference type="EMBL" id="WVZ61525.1"/>
    </source>
</evidence>
<dbReference type="InterPro" id="IPR001611">
    <property type="entry name" value="Leu-rich_rpt"/>
</dbReference>